<dbReference type="EMBL" id="RDSM01000003">
    <property type="protein sequence ID" value="RXH55258.1"/>
    <property type="molecule type" value="Genomic_DNA"/>
</dbReference>
<feature type="transmembrane region" description="Helical" evidence="8">
    <location>
        <begin position="145"/>
        <end position="163"/>
    </location>
</feature>
<dbReference type="AlphaFoldDB" id="A0A4Q0T021"/>
<feature type="transmembrane region" description="Helical" evidence="8">
    <location>
        <begin position="197"/>
        <end position="218"/>
    </location>
</feature>
<feature type="transmembrane region" description="Helical" evidence="8">
    <location>
        <begin position="175"/>
        <end position="191"/>
    </location>
</feature>
<keyword evidence="4 8" id="KW-0812">Transmembrane</keyword>
<evidence type="ECO:0000256" key="4">
    <source>
        <dbReference type="ARBA" id="ARBA00022692"/>
    </source>
</evidence>
<feature type="transmembrane region" description="Helical" evidence="8">
    <location>
        <begin position="298"/>
        <end position="319"/>
    </location>
</feature>
<name>A0A4Q0T021_9BACT</name>
<protein>
    <submittedName>
        <fullName evidence="9">Putative conserved integral membrane protein</fullName>
    </submittedName>
</protein>
<feature type="transmembrane region" description="Helical" evidence="8">
    <location>
        <begin position="225"/>
        <end position="245"/>
    </location>
</feature>
<feature type="transmembrane region" description="Helical" evidence="8">
    <location>
        <begin position="397"/>
        <end position="415"/>
    </location>
</feature>
<evidence type="ECO:0000256" key="6">
    <source>
        <dbReference type="ARBA" id="ARBA00023136"/>
    </source>
</evidence>
<keyword evidence="3" id="KW-0808">Transferase</keyword>
<dbReference type="InterPro" id="IPR018584">
    <property type="entry name" value="GT87"/>
</dbReference>
<feature type="transmembrane region" description="Helical" evidence="8">
    <location>
        <begin position="80"/>
        <end position="100"/>
    </location>
</feature>
<organism evidence="9 10">
    <name type="scientific">Granulicella sibirica</name>
    <dbReference type="NCBI Taxonomy" id="2479048"/>
    <lineage>
        <taxon>Bacteria</taxon>
        <taxon>Pseudomonadati</taxon>
        <taxon>Acidobacteriota</taxon>
        <taxon>Terriglobia</taxon>
        <taxon>Terriglobales</taxon>
        <taxon>Acidobacteriaceae</taxon>
        <taxon>Granulicella</taxon>
    </lineage>
</organism>
<evidence type="ECO:0000313" key="10">
    <source>
        <dbReference type="Proteomes" id="UP000289437"/>
    </source>
</evidence>
<accession>A0A4Q0T021</accession>
<dbReference type="Proteomes" id="UP000289437">
    <property type="component" value="Unassembled WGS sequence"/>
</dbReference>
<keyword evidence="6 8" id="KW-0472">Membrane</keyword>
<dbReference type="GO" id="GO:0005886">
    <property type="term" value="C:plasma membrane"/>
    <property type="evidence" value="ECO:0007669"/>
    <property type="project" value="UniProtKB-SubCell"/>
</dbReference>
<evidence type="ECO:0000256" key="1">
    <source>
        <dbReference type="ARBA" id="ARBA00004651"/>
    </source>
</evidence>
<evidence type="ECO:0000256" key="3">
    <source>
        <dbReference type="ARBA" id="ARBA00022679"/>
    </source>
</evidence>
<feature type="transmembrane region" description="Helical" evidence="8">
    <location>
        <begin position="372"/>
        <end position="391"/>
    </location>
</feature>
<evidence type="ECO:0000313" key="9">
    <source>
        <dbReference type="EMBL" id="RXH55258.1"/>
    </source>
</evidence>
<evidence type="ECO:0000256" key="5">
    <source>
        <dbReference type="ARBA" id="ARBA00022989"/>
    </source>
</evidence>
<dbReference type="RefSeq" id="WP_128914906.1">
    <property type="nucleotide sequence ID" value="NZ_RDSM01000003.1"/>
</dbReference>
<feature type="transmembrane region" description="Helical" evidence="8">
    <location>
        <begin position="326"/>
        <end position="344"/>
    </location>
</feature>
<reference evidence="9 10" key="1">
    <citation type="submission" date="2018-11" db="EMBL/GenBank/DDBJ databases">
        <authorList>
            <person name="Mardanov A.V."/>
            <person name="Ravin N.V."/>
            <person name="Dedysh S.N."/>
        </authorList>
    </citation>
    <scope>NUCLEOTIDE SEQUENCE [LARGE SCALE GENOMIC DNA]</scope>
    <source>
        <strain evidence="9 10">AF10</strain>
    </source>
</reference>
<feature type="transmembrane region" description="Helical" evidence="8">
    <location>
        <begin position="14"/>
        <end position="33"/>
    </location>
</feature>
<dbReference type="Pfam" id="PF09594">
    <property type="entry name" value="GT87"/>
    <property type="match status" value="1"/>
</dbReference>
<keyword evidence="10" id="KW-1185">Reference proteome</keyword>
<dbReference type="OrthoDB" id="8833275at2"/>
<feature type="transmembrane region" description="Helical" evidence="8">
    <location>
        <begin position="112"/>
        <end position="133"/>
    </location>
</feature>
<comment type="caution">
    <text evidence="9">The sequence shown here is derived from an EMBL/GenBank/DDBJ whole genome shotgun (WGS) entry which is preliminary data.</text>
</comment>
<reference evidence="10" key="2">
    <citation type="submission" date="2019-02" db="EMBL/GenBank/DDBJ databases">
        <title>Granulicella sibirica sp. nov., a psychrotolerant acidobacterium isolated from an organic soil layer in forested tundra, West Siberia.</title>
        <authorList>
            <person name="Oshkin I.Y."/>
            <person name="Kulichevskaya I.S."/>
            <person name="Rijpstra W.I.C."/>
            <person name="Sinninghe Damste J.S."/>
            <person name="Rakitin A.L."/>
            <person name="Ravin N.V."/>
            <person name="Dedysh S.N."/>
        </authorList>
    </citation>
    <scope>NUCLEOTIDE SEQUENCE [LARGE SCALE GENOMIC DNA]</scope>
    <source>
        <strain evidence="10">AF10</strain>
    </source>
</reference>
<dbReference type="GO" id="GO:0016758">
    <property type="term" value="F:hexosyltransferase activity"/>
    <property type="evidence" value="ECO:0007669"/>
    <property type="project" value="InterPro"/>
</dbReference>
<sequence>MTIQDAPRTHDRRLLIFVLCSLLSVNVGIWAVYHLLHHGSPENIKGDLISFAHIGQWTDSWEPMLRSLDYFKAHPNEPLYFARLYDTLIYPLPSLFPLVFLRRLGLGETAVLRVLAICSWAAVWLVGMVSLALAKMLLARKGAKLSASSIAAVMLACLGFYPLLKGYAVGNAQTFLTLGFAALIFAWSAGWEKTSGVLVAGLTMVKPQYVLLLVWLALRRKWSALASGLLFAAIMFTISIAVFGLQNNLDYINVLASLSHKAQSHFGNQSMFGTLNRMVFNGENLEYHPFVYSPYIPWIYYTTVATSLILVASALFFPWGGLKGSTADLAAMGIISVAASPMAWEHHYGIVFPIFAWVWFSYGCWQDRKPWLLALSFFLCGNFLSPFNLLWDTPVLNILQSYMYMGALLLVFLLMRLSRTHPGTPSPVI</sequence>
<evidence type="ECO:0000256" key="8">
    <source>
        <dbReference type="SAM" id="Phobius"/>
    </source>
</evidence>
<keyword evidence="5 8" id="KW-1133">Transmembrane helix</keyword>
<evidence type="ECO:0000256" key="7">
    <source>
        <dbReference type="ARBA" id="ARBA00024033"/>
    </source>
</evidence>
<proteinExistence type="inferred from homology"/>
<gene>
    <name evidence="9" type="ORF">GRAN_4362</name>
</gene>
<evidence type="ECO:0000256" key="2">
    <source>
        <dbReference type="ARBA" id="ARBA00022475"/>
    </source>
</evidence>
<comment type="subcellular location">
    <subcellularLocation>
        <location evidence="1">Cell membrane</location>
        <topology evidence="1">Multi-pass membrane protein</topology>
    </subcellularLocation>
</comment>
<keyword evidence="2" id="KW-1003">Cell membrane</keyword>
<feature type="transmembrane region" description="Helical" evidence="8">
    <location>
        <begin position="350"/>
        <end position="365"/>
    </location>
</feature>
<comment type="similarity">
    <text evidence="7">Belongs to the glycosyltransferase 87 family.</text>
</comment>